<proteinExistence type="predicted"/>
<feature type="region of interest" description="Disordered" evidence="1">
    <location>
        <begin position="1"/>
        <end position="55"/>
    </location>
</feature>
<evidence type="ECO:0000256" key="1">
    <source>
        <dbReference type="SAM" id="MobiDB-lite"/>
    </source>
</evidence>
<feature type="non-terminal residue" evidence="2">
    <location>
        <position position="1"/>
    </location>
</feature>
<keyword evidence="3" id="KW-1185">Reference proteome</keyword>
<sequence length="180" mass="19674">MGSKSSNGECTDQVPRIRSKSSNDDESGSADEMPGALSKSSSDDNIECADRRGSPRAVLDISVSGSVDSDDSASDEQSARSNHNVQWRNLIGGLILRRKKSMGRAVTAIAPEILPEIGKWRPSWRSFDYEELCAATDRFSPAHVNHPNAARLLGWGSVWKGACTWFFSSHLMEALLLFCV</sequence>
<name>A0AAQ3WZC2_PASNO</name>
<evidence type="ECO:0000313" key="3">
    <source>
        <dbReference type="Proteomes" id="UP001341281"/>
    </source>
</evidence>
<organism evidence="2 3">
    <name type="scientific">Paspalum notatum var. saurae</name>
    <dbReference type="NCBI Taxonomy" id="547442"/>
    <lineage>
        <taxon>Eukaryota</taxon>
        <taxon>Viridiplantae</taxon>
        <taxon>Streptophyta</taxon>
        <taxon>Embryophyta</taxon>
        <taxon>Tracheophyta</taxon>
        <taxon>Spermatophyta</taxon>
        <taxon>Magnoliopsida</taxon>
        <taxon>Liliopsida</taxon>
        <taxon>Poales</taxon>
        <taxon>Poaceae</taxon>
        <taxon>PACMAD clade</taxon>
        <taxon>Panicoideae</taxon>
        <taxon>Andropogonodae</taxon>
        <taxon>Paspaleae</taxon>
        <taxon>Paspalinae</taxon>
        <taxon>Paspalum</taxon>
    </lineage>
</organism>
<dbReference type="Proteomes" id="UP001341281">
    <property type="component" value="Chromosome 06"/>
</dbReference>
<dbReference type="AlphaFoldDB" id="A0AAQ3WZC2"/>
<protein>
    <submittedName>
        <fullName evidence="2">Uncharacterized protein</fullName>
    </submittedName>
</protein>
<evidence type="ECO:0000313" key="2">
    <source>
        <dbReference type="EMBL" id="WVZ79206.1"/>
    </source>
</evidence>
<reference evidence="2 3" key="1">
    <citation type="submission" date="2024-02" db="EMBL/GenBank/DDBJ databases">
        <title>High-quality chromosome-scale genome assembly of Pensacola bahiagrass (Paspalum notatum Flugge var. saurae).</title>
        <authorList>
            <person name="Vega J.M."/>
            <person name="Podio M."/>
            <person name="Orjuela J."/>
            <person name="Siena L.A."/>
            <person name="Pessino S.C."/>
            <person name="Combes M.C."/>
            <person name="Mariac C."/>
            <person name="Albertini E."/>
            <person name="Pupilli F."/>
            <person name="Ortiz J.P.A."/>
            <person name="Leblanc O."/>
        </authorList>
    </citation>
    <scope>NUCLEOTIDE SEQUENCE [LARGE SCALE GENOMIC DNA]</scope>
    <source>
        <strain evidence="2">R1</strain>
        <tissue evidence="2">Leaf</tissue>
    </source>
</reference>
<feature type="compositionally biased region" description="Polar residues" evidence="1">
    <location>
        <begin position="1"/>
        <end position="10"/>
    </location>
</feature>
<gene>
    <name evidence="2" type="ORF">U9M48_026812</name>
</gene>
<accession>A0AAQ3WZC2</accession>
<dbReference type="EMBL" id="CP144750">
    <property type="protein sequence ID" value="WVZ79206.1"/>
    <property type="molecule type" value="Genomic_DNA"/>
</dbReference>